<gene>
    <name evidence="1" type="ORF">Ctob_005317</name>
</gene>
<evidence type="ECO:0000313" key="2">
    <source>
        <dbReference type="Proteomes" id="UP000037460"/>
    </source>
</evidence>
<dbReference type="AlphaFoldDB" id="A0A0M0J470"/>
<dbReference type="InterPro" id="IPR057491">
    <property type="entry name" value="DiatomPyrShell"/>
</dbReference>
<accession>A0A0M0J470</accession>
<dbReference type="Pfam" id="PF25192">
    <property type="entry name" value="DiatomPyrShell"/>
    <property type="match status" value="1"/>
</dbReference>
<dbReference type="EMBL" id="JWZX01003365">
    <property type="protein sequence ID" value="KOO21401.1"/>
    <property type="molecule type" value="Genomic_DNA"/>
</dbReference>
<organism evidence="1 2">
    <name type="scientific">Chrysochromulina tobinii</name>
    <dbReference type="NCBI Taxonomy" id="1460289"/>
    <lineage>
        <taxon>Eukaryota</taxon>
        <taxon>Haptista</taxon>
        <taxon>Haptophyta</taxon>
        <taxon>Prymnesiophyceae</taxon>
        <taxon>Prymnesiales</taxon>
        <taxon>Chrysochromulinaceae</taxon>
        <taxon>Chrysochromulina</taxon>
    </lineage>
</organism>
<reference evidence="2" key="1">
    <citation type="journal article" date="2015" name="PLoS Genet.">
        <title>Genome Sequence and Transcriptome Analyses of Chrysochromulina tobin: Metabolic Tools for Enhanced Algal Fitness in the Prominent Order Prymnesiales (Haptophyceae).</title>
        <authorList>
            <person name="Hovde B.T."/>
            <person name="Deodato C.R."/>
            <person name="Hunsperger H.M."/>
            <person name="Ryken S.A."/>
            <person name="Yost W."/>
            <person name="Jha R.K."/>
            <person name="Patterson J."/>
            <person name="Monnat R.J. Jr."/>
            <person name="Barlow S.B."/>
            <person name="Starkenburg S.R."/>
            <person name="Cattolico R.A."/>
        </authorList>
    </citation>
    <scope>NUCLEOTIDE SEQUENCE</scope>
    <source>
        <strain evidence="2">CCMP291</strain>
    </source>
</reference>
<sequence>MRPTSAVNLVRMQSSMSARAWDINEITPDGSLVQRVEGLTRKTWKFNDLSKDRVQVAVTSEGRPVHADVQLWLGPDWTPFTLKAYSEDGKLRPIQTLVGTRNKAAMIEVRNVGEYEFPFKAASNYAKGAMAKVHSEIPATTSGERCDGGALRSYPLSASAKQLEVVLNTDGKQLNARIELLNAPNNPKQTFEVFTNNGELNSLCVCFETPDAGNTVRIRNLAPVEFPCYIHLNEIM</sequence>
<name>A0A0M0J470_9EUKA</name>
<evidence type="ECO:0000313" key="1">
    <source>
        <dbReference type="EMBL" id="KOO21401.1"/>
    </source>
</evidence>
<dbReference type="OrthoDB" id="35833at2759"/>
<comment type="caution">
    <text evidence="1">The sequence shown here is derived from an EMBL/GenBank/DDBJ whole genome shotgun (WGS) entry which is preliminary data.</text>
</comment>
<proteinExistence type="predicted"/>
<dbReference type="Proteomes" id="UP000037460">
    <property type="component" value="Unassembled WGS sequence"/>
</dbReference>
<protein>
    <submittedName>
        <fullName evidence="1">Uncharacterized protein</fullName>
    </submittedName>
</protein>
<keyword evidence="2" id="KW-1185">Reference proteome</keyword>